<dbReference type="EMBL" id="CP011340">
    <property type="protein sequence ID" value="ALC19512.1"/>
    <property type="molecule type" value="Genomic_DNA"/>
</dbReference>
<dbReference type="PATRIC" id="fig|38300.4.peg.1289"/>
<keyword evidence="3" id="KW-0808">Transferase</keyword>
<evidence type="ECO:0000259" key="2">
    <source>
        <dbReference type="Pfam" id="PF01636"/>
    </source>
</evidence>
<protein>
    <submittedName>
        <fullName evidence="3">Aminoglycoside phosphotransferase</fullName>
    </submittedName>
</protein>
<feature type="compositionally biased region" description="Basic and acidic residues" evidence="1">
    <location>
        <begin position="148"/>
        <end position="158"/>
    </location>
</feature>
<dbReference type="STRING" id="38300.SPRI_1206"/>
<dbReference type="SUPFAM" id="SSF56112">
    <property type="entry name" value="Protein kinase-like (PK-like)"/>
    <property type="match status" value="1"/>
</dbReference>
<proteinExistence type="predicted"/>
<dbReference type="Gene3D" id="1.10.510.10">
    <property type="entry name" value="Transferase(Phosphotransferase) domain 1"/>
    <property type="match status" value="1"/>
</dbReference>
<dbReference type="Proteomes" id="UP000060513">
    <property type="component" value="Chromosome"/>
</dbReference>
<dbReference type="AlphaFoldDB" id="A0A0M4DNA1"/>
<dbReference type="GeneID" id="97238726"/>
<organism evidence="3">
    <name type="scientific">Streptomyces pristinaespiralis</name>
    <dbReference type="NCBI Taxonomy" id="38300"/>
    <lineage>
        <taxon>Bacteria</taxon>
        <taxon>Bacillati</taxon>
        <taxon>Actinomycetota</taxon>
        <taxon>Actinomycetes</taxon>
        <taxon>Kitasatosporales</taxon>
        <taxon>Streptomycetaceae</taxon>
        <taxon>Streptomyces</taxon>
    </lineage>
</organism>
<dbReference type="KEGG" id="spri:SPRI_1206"/>
<feature type="domain" description="Aminoglycoside phosphotransferase" evidence="2">
    <location>
        <begin position="17"/>
        <end position="60"/>
    </location>
</feature>
<dbReference type="GO" id="GO:0016740">
    <property type="term" value="F:transferase activity"/>
    <property type="evidence" value="ECO:0007669"/>
    <property type="project" value="UniProtKB-KW"/>
</dbReference>
<dbReference type="InterPro" id="IPR002575">
    <property type="entry name" value="Aminoglycoside_PTrfase"/>
</dbReference>
<dbReference type="Pfam" id="PF01636">
    <property type="entry name" value="APH"/>
    <property type="match status" value="1"/>
</dbReference>
<accession>A0A0M4DNA1</accession>
<evidence type="ECO:0000313" key="4">
    <source>
        <dbReference type="Proteomes" id="UP000060513"/>
    </source>
</evidence>
<evidence type="ECO:0000256" key="1">
    <source>
        <dbReference type="SAM" id="MobiDB-lite"/>
    </source>
</evidence>
<dbReference type="InterPro" id="IPR011009">
    <property type="entry name" value="Kinase-like_dom_sf"/>
</dbReference>
<reference evidence="3 4" key="1">
    <citation type="submission" date="2015-08" db="EMBL/GenBank/DDBJ databases">
        <title>Genome sequence of the pristinamycin over-producing bacterium Streptomyces pristinaespiralis HCCB10218.</title>
        <authorList>
            <person name="Tian J."/>
            <person name="Yang J."/>
            <person name="Li L."/>
            <person name="Ruan L."/>
            <person name="Wei W."/>
            <person name="Zheng G."/>
            <person name="Wei Z."/>
            <person name="Yang S."/>
            <person name="Ge M."/>
            <person name="Jiang W."/>
            <person name="Lu Y."/>
        </authorList>
    </citation>
    <scope>NUCLEOTIDE SEQUENCE [LARGE SCALE GENOMIC DNA]</scope>
    <source>
        <strain evidence="3 4">HCCB 10218</strain>
    </source>
</reference>
<dbReference type="RefSeq" id="WP_050791423.1">
    <property type="nucleotide sequence ID" value="NZ_CP011340.1"/>
</dbReference>
<gene>
    <name evidence="3" type="ORF">SPRI_1206</name>
</gene>
<feature type="region of interest" description="Disordered" evidence="1">
    <location>
        <begin position="130"/>
        <end position="158"/>
    </location>
</feature>
<name>A0A0M4DNA1_STRPR</name>
<evidence type="ECO:0000313" key="3">
    <source>
        <dbReference type="EMBL" id="ALC19512.1"/>
    </source>
</evidence>
<sequence>MHSVPAPAGLAATANGGPAARILHPDLHPENVLLTADGPMVIDRTNAAVGQPAPEWAMSALVLAQVALGFPPDVSVGVRRGPTAMLAVACSDAADVVGRLPQARARRADDPGMSAGEIAHLDEAVALARSAAGSPSCRSAVTPHRPRKETSDRIDEDR</sequence>